<feature type="domain" description="Nitroreductase" evidence="4">
    <location>
        <begin position="37"/>
        <end position="219"/>
    </location>
</feature>
<gene>
    <name evidence="5" type="ORF">FVP01_02305</name>
</gene>
<dbReference type="EMBL" id="VRMQ01000001">
    <property type="protein sequence ID" value="TXN17843.1"/>
    <property type="molecule type" value="Genomic_DNA"/>
</dbReference>
<dbReference type="GO" id="GO:0016491">
    <property type="term" value="F:oxidoreductase activity"/>
    <property type="evidence" value="ECO:0007669"/>
    <property type="project" value="UniProtKB-KW"/>
</dbReference>
<dbReference type="InterPro" id="IPR033878">
    <property type="entry name" value="NfsB-like"/>
</dbReference>
<dbReference type="CDD" id="cd02149">
    <property type="entry name" value="NfsB-like"/>
    <property type="match status" value="1"/>
</dbReference>
<dbReference type="PANTHER" id="PTHR43673:SF10">
    <property type="entry name" value="NADH DEHYDROGENASE_NAD(P)H NITROREDUCTASE XCC3605-RELATED"/>
    <property type="match status" value="1"/>
</dbReference>
<keyword evidence="3" id="KW-0560">Oxidoreductase</keyword>
<evidence type="ECO:0000259" key="4">
    <source>
        <dbReference type="Pfam" id="PF00881"/>
    </source>
</evidence>
<evidence type="ECO:0000313" key="6">
    <source>
        <dbReference type="Proteomes" id="UP000321504"/>
    </source>
</evidence>
<dbReference type="Gene3D" id="3.40.109.10">
    <property type="entry name" value="NADH Oxidase"/>
    <property type="match status" value="1"/>
</dbReference>
<organism evidence="5 6">
    <name type="scientific">Vibrio parahaemolyticus</name>
    <dbReference type="NCBI Taxonomy" id="670"/>
    <lineage>
        <taxon>Bacteria</taxon>
        <taxon>Pseudomonadati</taxon>
        <taxon>Pseudomonadota</taxon>
        <taxon>Gammaproteobacteria</taxon>
        <taxon>Vibrionales</taxon>
        <taxon>Vibrionaceae</taxon>
        <taxon>Vibrio</taxon>
    </lineage>
</organism>
<dbReference type="PANTHER" id="PTHR43673">
    <property type="entry name" value="NAD(P)H NITROREDUCTASE YDGI-RELATED"/>
    <property type="match status" value="1"/>
</dbReference>
<comment type="similarity">
    <text evidence="1">Belongs to the nitroreductase family.</text>
</comment>
<dbReference type="AlphaFoldDB" id="A0AA46L6X1"/>
<accession>A0AA46L6X1</accession>
<dbReference type="Pfam" id="PF00881">
    <property type="entry name" value="Nitroreductase"/>
    <property type="match status" value="1"/>
</dbReference>
<name>A0AA46L6X1_VIBPH</name>
<dbReference type="SUPFAM" id="SSF55469">
    <property type="entry name" value="FMN-dependent nitroreductase-like"/>
    <property type="match status" value="1"/>
</dbReference>
<keyword evidence="2" id="KW-0521">NADP</keyword>
<dbReference type="InterPro" id="IPR029479">
    <property type="entry name" value="Nitroreductase"/>
</dbReference>
<sequence length="244" mass="27563">MNSLSRYAWLSKLKAADIKLNNEDKNVSHQIIKDLNSRYTTKKYDAEKRISQEDMAIIKEAIRLSASSINSQPWKFIVIESDEAKQRFHSTFANKHQFNQPHATTASHTILLAYDPKFTKEKFAKRVDAEVTSGHLPADMYNTFMGAYAFAEANTDENGFNGHWTKAQVYIALGNLLHTLARLGIDSTPMEGVDPELIGEEFKDELEDHVCEVALAIGYHKDGEDYNHGLPKARMALDDVITTL</sequence>
<dbReference type="Proteomes" id="UP000321504">
    <property type="component" value="Unassembled WGS sequence"/>
</dbReference>
<reference evidence="5 6" key="1">
    <citation type="submission" date="2019-08" db="EMBL/GenBank/DDBJ databases">
        <title>Emerging of two pre-pandemic pathogenic O4:KUT lineages of Vibrio parahaemolyticus in coastal eastern China.</title>
        <authorList>
            <person name="Yu H."/>
        </authorList>
    </citation>
    <scope>NUCLEOTIDE SEQUENCE [LARGE SCALE GENOMIC DNA]</scope>
    <source>
        <strain evidence="5 6">HZ17-383</strain>
    </source>
</reference>
<evidence type="ECO:0000256" key="3">
    <source>
        <dbReference type="ARBA" id="ARBA00023002"/>
    </source>
</evidence>
<evidence type="ECO:0000256" key="2">
    <source>
        <dbReference type="ARBA" id="ARBA00022857"/>
    </source>
</evidence>
<dbReference type="InterPro" id="IPR000415">
    <property type="entry name" value="Nitroreductase-like"/>
</dbReference>
<proteinExistence type="inferred from homology"/>
<comment type="caution">
    <text evidence="5">The sequence shown here is derived from an EMBL/GenBank/DDBJ whole genome shotgun (WGS) entry which is preliminary data.</text>
</comment>
<protein>
    <submittedName>
        <fullName evidence="5">NAD(P)H-dependent oxidoreductase</fullName>
    </submittedName>
</protein>
<evidence type="ECO:0000256" key="1">
    <source>
        <dbReference type="ARBA" id="ARBA00007118"/>
    </source>
</evidence>
<evidence type="ECO:0000313" key="5">
    <source>
        <dbReference type="EMBL" id="TXN17843.1"/>
    </source>
</evidence>